<evidence type="ECO:0000313" key="1">
    <source>
        <dbReference type="EMBL" id="KRY81475.1"/>
    </source>
</evidence>
<proteinExistence type="predicted"/>
<accession>A0A0V1F887</accession>
<feature type="non-terminal residue" evidence="1">
    <location>
        <position position="106"/>
    </location>
</feature>
<dbReference type="Proteomes" id="UP000054995">
    <property type="component" value="Unassembled WGS sequence"/>
</dbReference>
<dbReference type="EMBL" id="JYDT01000225">
    <property type="protein sequence ID" value="KRY81475.1"/>
    <property type="molecule type" value="Genomic_DNA"/>
</dbReference>
<name>A0A0V1F887_TRIPS</name>
<gene>
    <name evidence="1" type="ORF">T4D_9557</name>
</gene>
<keyword evidence="2" id="KW-1185">Reference proteome</keyword>
<sequence>MLNAEAVANVYSSSCVDNINNMPDLHDVDFELLQRRLKYLLFYCFFEIEYNFTCDCTAPSIFAKPAHHYCFGLKLNFLGCQGVLKKMVFTSESIHLTMPNCERQQT</sequence>
<organism evidence="1 2">
    <name type="scientific">Trichinella pseudospiralis</name>
    <name type="common">Parasitic roundworm</name>
    <dbReference type="NCBI Taxonomy" id="6337"/>
    <lineage>
        <taxon>Eukaryota</taxon>
        <taxon>Metazoa</taxon>
        <taxon>Ecdysozoa</taxon>
        <taxon>Nematoda</taxon>
        <taxon>Enoplea</taxon>
        <taxon>Dorylaimia</taxon>
        <taxon>Trichinellida</taxon>
        <taxon>Trichinellidae</taxon>
        <taxon>Trichinella</taxon>
    </lineage>
</organism>
<evidence type="ECO:0000313" key="2">
    <source>
        <dbReference type="Proteomes" id="UP000054995"/>
    </source>
</evidence>
<dbReference type="AlphaFoldDB" id="A0A0V1F887"/>
<reference evidence="1 2" key="1">
    <citation type="submission" date="2015-01" db="EMBL/GenBank/DDBJ databases">
        <title>Evolution of Trichinella species and genotypes.</title>
        <authorList>
            <person name="Korhonen P.K."/>
            <person name="Edoardo P."/>
            <person name="Giuseppe L.R."/>
            <person name="Gasser R.B."/>
        </authorList>
    </citation>
    <scope>NUCLEOTIDE SEQUENCE [LARGE SCALE GENOMIC DNA]</scope>
    <source>
        <strain evidence="1">ISS470</strain>
    </source>
</reference>
<comment type="caution">
    <text evidence="1">The sequence shown here is derived from an EMBL/GenBank/DDBJ whole genome shotgun (WGS) entry which is preliminary data.</text>
</comment>
<protein>
    <submittedName>
        <fullName evidence="1">Uncharacterized protein</fullName>
    </submittedName>
</protein>